<accession>A0ABQ6VZS3</accession>
<feature type="transmembrane region" description="Helical" evidence="1">
    <location>
        <begin position="54"/>
        <end position="77"/>
    </location>
</feature>
<evidence type="ECO:0000313" key="2">
    <source>
        <dbReference type="EMBL" id="KAE8410398.1"/>
    </source>
</evidence>
<keyword evidence="1" id="KW-0472">Membrane</keyword>
<keyword evidence="1" id="KW-0812">Transmembrane</keyword>
<evidence type="ECO:0000313" key="3">
    <source>
        <dbReference type="Proteomes" id="UP000325395"/>
    </source>
</evidence>
<dbReference type="Proteomes" id="UP000325395">
    <property type="component" value="Unassembled WGS sequence"/>
</dbReference>
<keyword evidence="1" id="KW-1133">Transmembrane helix</keyword>
<name>A0ABQ6VZS3_9EURO</name>
<sequence>MLTGATIIKQTLEWSRAKSRRLRDEWTGFDGLALKLVENEVVKVGTRGSSNNTFYYFIYLLPFLCFSFFFLTFFLTLNHSTNLFGGLQMRERDPHHPHDAPCRLRMNSTKKSELPDFLSHTPRLAFRVRLHYGVLLLLKVTPPCLQAAVWSRWLHCLLGIPVDPDVGGPIIARRSALHHHPSGRLAPSEHHDVDRFPDFGFEKPLTFFSLG</sequence>
<evidence type="ECO:0000256" key="1">
    <source>
        <dbReference type="SAM" id="Phobius"/>
    </source>
</evidence>
<proteinExistence type="predicted"/>
<protein>
    <submittedName>
        <fullName evidence="2">Uncharacterized protein</fullName>
    </submittedName>
</protein>
<keyword evidence="3" id="KW-1185">Reference proteome</keyword>
<reference evidence="2 3" key="1">
    <citation type="submission" date="2019-04" db="EMBL/GenBank/DDBJ databases">
        <authorList>
            <consortium name="DOE Joint Genome Institute"/>
            <person name="Mondo S."/>
            <person name="Kjaerbolling I."/>
            <person name="Vesth T."/>
            <person name="Frisvad J.C."/>
            <person name="Nybo J.L."/>
            <person name="Theobald S."/>
            <person name="Kildgaard S."/>
            <person name="Isbrandt T."/>
            <person name="Kuo A."/>
            <person name="Sato A."/>
            <person name="Lyhne E.K."/>
            <person name="Kogle M.E."/>
            <person name="Wiebenga A."/>
            <person name="Kun R.S."/>
            <person name="Lubbers R.J."/>
            <person name="Makela M.R."/>
            <person name="Barry K."/>
            <person name="Chovatia M."/>
            <person name="Clum A."/>
            <person name="Daum C."/>
            <person name="Haridas S."/>
            <person name="He G."/>
            <person name="LaButti K."/>
            <person name="Lipzen A."/>
            <person name="Riley R."/>
            <person name="Salamov A."/>
            <person name="Simmons B.A."/>
            <person name="Magnuson J.K."/>
            <person name="Henrissat B."/>
            <person name="Mortensen U.H."/>
            <person name="Larsen T.O."/>
            <person name="Devries R.P."/>
            <person name="Grigoriev I.V."/>
            <person name="Machida M."/>
            <person name="Baker S.E."/>
            <person name="Andersen M.R."/>
            <person name="Cantor M.N."/>
            <person name="Hua S.X."/>
        </authorList>
    </citation>
    <scope>NUCLEOTIDE SEQUENCE [LARGE SCALE GENOMIC DNA]</scope>
    <source>
        <strain evidence="2 3">CBS 117616</strain>
    </source>
</reference>
<dbReference type="EMBL" id="ML735952">
    <property type="protein sequence ID" value="KAE8410398.1"/>
    <property type="molecule type" value="Genomic_DNA"/>
</dbReference>
<organism evidence="2 3">
    <name type="scientific">Aspergillus pseudocaelatus</name>
    <dbReference type="NCBI Taxonomy" id="1825620"/>
    <lineage>
        <taxon>Eukaryota</taxon>
        <taxon>Fungi</taxon>
        <taxon>Dikarya</taxon>
        <taxon>Ascomycota</taxon>
        <taxon>Pezizomycotina</taxon>
        <taxon>Eurotiomycetes</taxon>
        <taxon>Eurotiomycetidae</taxon>
        <taxon>Eurotiales</taxon>
        <taxon>Aspergillaceae</taxon>
        <taxon>Aspergillus</taxon>
        <taxon>Aspergillus subgen. Circumdati</taxon>
    </lineage>
</organism>
<gene>
    <name evidence="2" type="ORF">BDV36DRAFT_123829</name>
</gene>